<dbReference type="InterPro" id="IPR003615">
    <property type="entry name" value="HNH_nuc"/>
</dbReference>
<comment type="caution">
    <text evidence="2">The sequence shown here is derived from an EMBL/GenBank/DDBJ whole genome shotgun (WGS) entry which is preliminary data.</text>
</comment>
<feature type="domain" description="HNH nuclease" evidence="1">
    <location>
        <begin position="200"/>
        <end position="251"/>
    </location>
</feature>
<accession>A0ABQ2RRV2</accession>
<evidence type="ECO:0000313" key="2">
    <source>
        <dbReference type="EMBL" id="GGR61186.1"/>
    </source>
</evidence>
<keyword evidence="3" id="KW-1185">Reference proteome</keyword>
<dbReference type="Proteomes" id="UP000634308">
    <property type="component" value="Unassembled WGS sequence"/>
</dbReference>
<organism evidence="2 3">
    <name type="scientific">Deinococcus seoulensis</name>
    <dbReference type="NCBI Taxonomy" id="1837379"/>
    <lineage>
        <taxon>Bacteria</taxon>
        <taxon>Thermotogati</taxon>
        <taxon>Deinococcota</taxon>
        <taxon>Deinococci</taxon>
        <taxon>Deinococcales</taxon>
        <taxon>Deinococcaceae</taxon>
        <taxon>Deinococcus</taxon>
    </lineage>
</organism>
<reference evidence="3" key="1">
    <citation type="journal article" date="2019" name="Int. J. Syst. Evol. Microbiol.">
        <title>The Global Catalogue of Microorganisms (GCM) 10K type strain sequencing project: providing services to taxonomists for standard genome sequencing and annotation.</title>
        <authorList>
            <consortium name="The Broad Institute Genomics Platform"/>
            <consortium name="The Broad Institute Genome Sequencing Center for Infectious Disease"/>
            <person name="Wu L."/>
            <person name="Ma J."/>
        </authorList>
    </citation>
    <scope>NUCLEOTIDE SEQUENCE [LARGE SCALE GENOMIC DNA]</scope>
    <source>
        <strain evidence="3">JCM 31404</strain>
    </source>
</reference>
<sequence length="304" mass="33164">MHCSPGNLADEEQPPMHYVILVSQAGQQTYDDSERHYTYPARYNAALAPLMAGEPTVVILYESRRAGSGRGLQAYIGWTVVTRPPEPAGQGLWVLTYDSPVVPLPRPVKQEEGGVVMEAWLGAFPLRERGVRQNGLSVRPVTEADAARIFAAAGLLGLTPSAAWTALDGEDAERRRVLVERAVRDRSFRAQVLAAYRWRCAVTGWQAPVDLSGGLLDAAHLRSVASGGADHVHNGVALTPTVHRLLDSGLIRVTFEEGQWRTRHGPEFGRLDLTGGGGSRLVIEDRAPLWLPPDPRLQPRPLLG</sequence>
<evidence type="ECO:0000313" key="3">
    <source>
        <dbReference type="Proteomes" id="UP000634308"/>
    </source>
</evidence>
<dbReference type="EMBL" id="BMQM01000015">
    <property type="protein sequence ID" value="GGR61186.1"/>
    <property type="molecule type" value="Genomic_DNA"/>
</dbReference>
<gene>
    <name evidence="2" type="ORF">GCM10008959_23890</name>
</gene>
<evidence type="ECO:0000259" key="1">
    <source>
        <dbReference type="Pfam" id="PF13391"/>
    </source>
</evidence>
<name>A0ABQ2RRV2_9DEIO</name>
<dbReference type="Pfam" id="PF13391">
    <property type="entry name" value="HNH_2"/>
    <property type="match status" value="1"/>
</dbReference>
<protein>
    <recommendedName>
        <fullName evidence="1">HNH nuclease domain-containing protein</fullName>
    </recommendedName>
</protein>
<proteinExistence type="predicted"/>